<evidence type="ECO:0000256" key="1">
    <source>
        <dbReference type="SAM" id="MobiDB-lite"/>
    </source>
</evidence>
<feature type="compositionally biased region" description="Gly residues" evidence="1">
    <location>
        <begin position="80"/>
        <end position="92"/>
    </location>
</feature>
<protein>
    <recommendedName>
        <fullName evidence="2">WH2 domain-containing protein</fullName>
    </recommendedName>
</protein>
<feature type="compositionally biased region" description="Pro residues" evidence="1">
    <location>
        <begin position="378"/>
        <end position="397"/>
    </location>
</feature>
<sequence length="456" mass="46943">MRLGTQSHKVCCVEDSLSLLSLSFLPSFLPSQGNTTTPKLNRDEAKGRGALLGDIHKGAMLKKVGVVNDRSAPILEKPKGGGGGGSSGGGSSGAIQPMGGLFQAGVPKLRPVGGKTGHGSVGRSSLTPPGTRPAAPRPPVRQDSTECSAQQASPPEHSRSQRPSLPDLSRPLSGGSPNSGMKHSSSAPPPPPPFSRRGNAPPAPTQKAPPPAPSYNREKPLPPTPGQRGTSPVPARNSAPPLPPSPNINRRPPTSGGSSASSSSSSLGPPPPPYRQPMTNGPSSPANEAAPELPQRHNSLSKKPSPGPGLTPTRGQAPPPPPSPSPPGGRPPPPVREPPGRGAAPPPPGSTQRNGGRDAPPPPPPYRGSPSEPHSRGKPPPPPSRTPAGPPPPPPPIRNGHTSISRSFVDDFESKYSFHPLDDFPAPEEYRHFTKIYPSKANRVMRGAPPAPPVGR</sequence>
<organism evidence="3 4">
    <name type="scientific">Oncorhynchus mykiss</name>
    <name type="common">Rainbow trout</name>
    <name type="synonym">Salmo gairdneri</name>
    <dbReference type="NCBI Taxonomy" id="8022"/>
    <lineage>
        <taxon>Eukaryota</taxon>
        <taxon>Metazoa</taxon>
        <taxon>Chordata</taxon>
        <taxon>Craniata</taxon>
        <taxon>Vertebrata</taxon>
        <taxon>Euteleostomi</taxon>
        <taxon>Actinopterygii</taxon>
        <taxon>Neopterygii</taxon>
        <taxon>Teleostei</taxon>
        <taxon>Protacanthopterygii</taxon>
        <taxon>Salmoniformes</taxon>
        <taxon>Salmonidae</taxon>
        <taxon>Salmoninae</taxon>
        <taxon>Oncorhynchus</taxon>
    </lineage>
</organism>
<reference evidence="3" key="2">
    <citation type="submission" date="2014-03" db="EMBL/GenBank/DDBJ databases">
        <authorList>
            <person name="Genoscope - CEA"/>
        </authorList>
    </citation>
    <scope>NUCLEOTIDE SEQUENCE</scope>
</reference>
<accession>A0A060WE47</accession>
<dbReference type="EMBL" id="FR904512">
    <property type="protein sequence ID" value="CDQ65573.1"/>
    <property type="molecule type" value="Genomic_DNA"/>
</dbReference>
<dbReference type="Pfam" id="PF02205">
    <property type="entry name" value="WH2"/>
    <property type="match status" value="1"/>
</dbReference>
<dbReference type="STRING" id="8022.A0A060WE47"/>
<evidence type="ECO:0000313" key="3">
    <source>
        <dbReference type="EMBL" id="CDQ65573.1"/>
    </source>
</evidence>
<evidence type="ECO:0000259" key="2">
    <source>
        <dbReference type="PROSITE" id="PS51082"/>
    </source>
</evidence>
<feature type="compositionally biased region" description="Low complexity" evidence="1">
    <location>
        <begin position="252"/>
        <end position="267"/>
    </location>
</feature>
<evidence type="ECO:0000313" key="4">
    <source>
        <dbReference type="Proteomes" id="UP000193380"/>
    </source>
</evidence>
<reference evidence="3" key="1">
    <citation type="journal article" date="2014" name="Nat. Commun.">
        <title>The rainbow trout genome provides novel insights into evolution after whole-genome duplication in vertebrates.</title>
        <authorList>
            <person name="Berthelot C."/>
            <person name="Brunet F."/>
            <person name="Chalopin D."/>
            <person name="Juanchich A."/>
            <person name="Bernard M."/>
            <person name="Noel B."/>
            <person name="Bento P."/>
            <person name="Da Silva C."/>
            <person name="Labadie K."/>
            <person name="Alberti A."/>
            <person name="Aury J.M."/>
            <person name="Louis A."/>
            <person name="Dehais P."/>
            <person name="Bardou P."/>
            <person name="Montfort J."/>
            <person name="Klopp C."/>
            <person name="Cabau C."/>
            <person name="Gaspin C."/>
            <person name="Thorgaard G.H."/>
            <person name="Boussaha M."/>
            <person name="Quillet E."/>
            <person name="Guyomard R."/>
            <person name="Galiana D."/>
            <person name="Bobe J."/>
            <person name="Volff J.N."/>
            <person name="Genet C."/>
            <person name="Wincker P."/>
            <person name="Jaillon O."/>
            <person name="Roest Crollius H."/>
            <person name="Guiguen Y."/>
        </authorList>
    </citation>
    <scope>NUCLEOTIDE SEQUENCE [LARGE SCALE GENOMIC DNA]</scope>
</reference>
<dbReference type="PaxDb" id="8022-A0A060WE47"/>
<feature type="compositionally biased region" description="Pro residues" evidence="1">
    <location>
        <begin position="201"/>
        <end position="213"/>
    </location>
</feature>
<gene>
    <name evidence="3" type="ORF">GSONMT00073532001</name>
</gene>
<dbReference type="Proteomes" id="UP000193380">
    <property type="component" value="Unassembled WGS sequence"/>
</dbReference>
<feature type="domain" description="WH2" evidence="2">
    <location>
        <begin position="47"/>
        <end position="64"/>
    </location>
</feature>
<feature type="region of interest" description="Disordered" evidence="1">
    <location>
        <begin position="72"/>
        <end position="408"/>
    </location>
</feature>
<dbReference type="AlphaFoldDB" id="A0A060WE47"/>
<name>A0A060WE47_ONCMY</name>
<feature type="compositionally biased region" description="Pro residues" evidence="1">
    <location>
        <begin position="317"/>
        <end position="337"/>
    </location>
</feature>
<dbReference type="GO" id="GO:0003779">
    <property type="term" value="F:actin binding"/>
    <property type="evidence" value="ECO:0007669"/>
    <property type="project" value="InterPro"/>
</dbReference>
<dbReference type="InterPro" id="IPR003124">
    <property type="entry name" value="WH2_dom"/>
</dbReference>
<dbReference type="PROSITE" id="PS51082">
    <property type="entry name" value="WH2"/>
    <property type="match status" value="1"/>
</dbReference>
<feature type="compositionally biased region" description="Polar residues" evidence="1">
    <location>
        <begin position="277"/>
        <end position="286"/>
    </location>
</feature>
<proteinExistence type="predicted"/>
<dbReference type="SMART" id="SM00246">
    <property type="entry name" value="WH2"/>
    <property type="match status" value="1"/>
</dbReference>